<dbReference type="EMBL" id="JAXGFP010000006">
    <property type="protein sequence ID" value="MEG3184759.1"/>
    <property type="molecule type" value="Genomic_DNA"/>
</dbReference>
<reference evidence="1 2" key="1">
    <citation type="journal article" date="2016" name="Int. J. Syst. Evol. Microbiol.">
        <title>Lysobacter erysipheiresistens sp. nov., an antagonist of powdery mildew, isolated from tobacco-cultivated soil.</title>
        <authorList>
            <person name="Xie B."/>
            <person name="Li T."/>
            <person name="Lin X."/>
            <person name="Wang C.J."/>
            <person name="Chen Y.J."/>
            <person name="Liu W.J."/>
            <person name="Zhao Z.W."/>
        </authorList>
    </citation>
    <scope>NUCLEOTIDE SEQUENCE [LARGE SCALE GENOMIC DNA]</scope>
    <source>
        <strain evidence="1 2">RS-LYSO-3</strain>
    </source>
</reference>
<name>A0ABU7Z0R5_9GAMM</name>
<sequence>MKKWIALIVLLGVLLLGYLAAGPFIAYSAIREAVQTQDTAELAEHVDFPALRGNLKLQVDDYVVRKAGADAQSSLLGAFAVRIASGLAGGMVDTMVTPAGIGALMEGRSLWHRASGGGITDNTYETAPTPDRLRDASYGFESLSRFTATIEDEDGDPVTFVLSRQGLAWRLTDIRLPLGDEPDADR</sequence>
<evidence type="ECO:0000313" key="2">
    <source>
        <dbReference type="Proteomes" id="UP001355056"/>
    </source>
</evidence>
<accession>A0ABU7Z0R5</accession>
<gene>
    <name evidence="1" type="ORF">SNE34_12130</name>
</gene>
<dbReference type="Pfam" id="PF11159">
    <property type="entry name" value="DUF2939"/>
    <property type="match status" value="1"/>
</dbReference>
<organism evidence="1 2">
    <name type="scientific">Novilysobacter erysipheiresistens</name>
    <dbReference type="NCBI Taxonomy" id="1749332"/>
    <lineage>
        <taxon>Bacteria</taxon>
        <taxon>Pseudomonadati</taxon>
        <taxon>Pseudomonadota</taxon>
        <taxon>Gammaproteobacteria</taxon>
        <taxon>Lysobacterales</taxon>
        <taxon>Lysobacteraceae</taxon>
        <taxon>Novilysobacter</taxon>
    </lineage>
</organism>
<comment type="caution">
    <text evidence="1">The sequence shown here is derived from an EMBL/GenBank/DDBJ whole genome shotgun (WGS) entry which is preliminary data.</text>
</comment>
<keyword evidence="2" id="KW-1185">Reference proteome</keyword>
<dbReference type="RefSeq" id="WP_332617584.1">
    <property type="nucleotide sequence ID" value="NZ_JAXGFP010000006.1"/>
</dbReference>
<dbReference type="InterPro" id="IPR021330">
    <property type="entry name" value="DUF2939"/>
</dbReference>
<dbReference type="Proteomes" id="UP001355056">
    <property type="component" value="Unassembled WGS sequence"/>
</dbReference>
<protein>
    <submittedName>
        <fullName evidence="1">DUF2939 domain-containing protein</fullName>
    </submittedName>
</protein>
<evidence type="ECO:0000313" key="1">
    <source>
        <dbReference type="EMBL" id="MEG3184759.1"/>
    </source>
</evidence>
<proteinExistence type="predicted"/>